<comment type="caution">
    <text evidence="2">The sequence shown here is derived from an EMBL/GenBank/DDBJ whole genome shotgun (WGS) entry which is preliminary data.</text>
</comment>
<feature type="non-terminal residue" evidence="2">
    <location>
        <position position="72"/>
    </location>
</feature>
<feature type="non-terminal residue" evidence="2">
    <location>
        <position position="1"/>
    </location>
</feature>
<dbReference type="Proteomes" id="UP000789375">
    <property type="component" value="Unassembled WGS sequence"/>
</dbReference>
<evidence type="ECO:0000256" key="1">
    <source>
        <dbReference type="SAM" id="Phobius"/>
    </source>
</evidence>
<reference evidence="2" key="1">
    <citation type="submission" date="2021-06" db="EMBL/GenBank/DDBJ databases">
        <authorList>
            <person name="Kallberg Y."/>
            <person name="Tangrot J."/>
            <person name="Rosling A."/>
        </authorList>
    </citation>
    <scope>NUCLEOTIDE SEQUENCE</scope>
    <source>
        <strain evidence="2">87-6 pot B 2015</strain>
    </source>
</reference>
<keyword evidence="1" id="KW-0472">Membrane</keyword>
<sequence length="72" mass="8186">QSCMHNLSFSGLAFYGIFYVPMTMVEMRAQMILKDILHLRVSKTYNVGLSELFEIVLTSLFMKDACQDISAS</sequence>
<organism evidence="2 3">
    <name type="scientific">Funneliformis mosseae</name>
    <name type="common">Endomycorrhizal fungus</name>
    <name type="synonym">Glomus mosseae</name>
    <dbReference type="NCBI Taxonomy" id="27381"/>
    <lineage>
        <taxon>Eukaryota</taxon>
        <taxon>Fungi</taxon>
        <taxon>Fungi incertae sedis</taxon>
        <taxon>Mucoromycota</taxon>
        <taxon>Glomeromycotina</taxon>
        <taxon>Glomeromycetes</taxon>
        <taxon>Glomerales</taxon>
        <taxon>Glomeraceae</taxon>
        <taxon>Funneliformis</taxon>
    </lineage>
</organism>
<keyword evidence="1" id="KW-1133">Transmembrane helix</keyword>
<accession>A0A9N9IJQ7</accession>
<proteinExistence type="predicted"/>
<keyword evidence="3" id="KW-1185">Reference proteome</keyword>
<evidence type="ECO:0000313" key="3">
    <source>
        <dbReference type="Proteomes" id="UP000789375"/>
    </source>
</evidence>
<feature type="transmembrane region" description="Helical" evidence="1">
    <location>
        <begin position="6"/>
        <end position="25"/>
    </location>
</feature>
<gene>
    <name evidence="2" type="ORF">FMOSSE_LOCUS16096</name>
</gene>
<evidence type="ECO:0000313" key="2">
    <source>
        <dbReference type="EMBL" id="CAG8740119.1"/>
    </source>
</evidence>
<keyword evidence="1" id="KW-0812">Transmembrane</keyword>
<name>A0A9N9IJQ7_FUNMO</name>
<dbReference type="AlphaFoldDB" id="A0A9N9IJQ7"/>
<protein>
    <submittedName>
        <fullName evidence="2">11622_t:CDS:1</fullName>
    </submittedName>
</protein>
<dbReference type="EMBL" id="CAJVPP010020326">
    <property type="protein sequence ID" value="CAG8740119.1"/>
    <property type="molecule type" value="Genomic_DNA"/>
</dbReference>